<dbReference type="PANTHER" id="PTHR43523">
    <property type="entry name" value="GLUCOSE-1-PHOSPHATE ADENYLYLTRANSFERASE-RELATED"/>
    <property type="match status" value="1"/>
</dbReference>
<keyword evidence="8" id="KW-0547">Nucleotide-binding</keyword>
<evidence type="ECO:0000313" key="11">
    <source>
        <dbReference type="Proteomes" id="UP000734854"/>
    </source>
</evidence>
<dbReference type="InterPro" id="IPR011831">
    <property type="entry name" value="ADP-Glc_PPase"/>
</dbReference>
<evidence type="ECO:0000256" key="2">
    <source>
        <dbReference type="ARBA" id="ARBA00004727"/>
    </source>
</evidence>
<dbReference type="UniPathway" id="UPA00152"/>
<dbReference type="EMBL" id="JACMSC010000003">
    <property type="protein sequence ID" value="KAG6530244.1"/>
    <property type="molecule type" value="Genomic_DNA"/>
</dbReference>
<dbReference type="SUPFAM" id="SSF51161">
    <property type="entry name" value="Trimeric LpxA-like enzymes"/>
    <property type="match status" value="1"/>
</dbReference>
<evidence type="ECO:0000256" key="4">
    <source>
        <dbReference type="ARBA" id="ARBA00012460"/>
    </source>
</evidence>
<name>A0A8J5HKP9_ZINOF</name>
<keyword evidence="7" id="KW-0548">Nucleotidyltransferase</keyword>
<dbReference type="Gene3D" id="2.160.10.10">
    <property type="entry name" value="Hexapeptide repeat proteins"/>
    <property type="match status" value="1"/>
</dbReference>
<evidence type="ECO:0000256" key="1">
    <source>
        <dbReference type="ARBA" id="ARBA00000956"/>
    </source>
</evidence>
<dbReference type="InterPro" id="IPR011004">
    <property type="entry name" value="Trimer_LpxA-like_sf"/>
</dbReference>
<proteinExistence type="inferred from homology"/>
<evidence type="ECO:0000256" key="7">
    <source>
        <dbReference type="ARBA" id="ARBA00022695"/>
    </source>
</evidence>
<dbReference type="EC" id="2.7.7.27" evidence="4"/>
<dbReference type="AlphaFoldDB" id="A0A8J5HKP9"/>
<keyword evidence="5" id="KW-0021">Allosteric enzyme</keyword>
<gene>
    <name evidence="10" type="ORF">ZIOFF_012467</name>
</gene>
<keyword evidence="6" id="KW-0808">Transferase</keyword>
<dbReference type="GO" id="GO:0000166">
    <property type="term" value="F:nucleotide binding"/>
    <property type="evidence" value="ECO:0007669"/>
    <property type="project" value="UniProtKB-KW"/>
</dbReference>
<evidence type="ECO:0000313" key="10">
    <source>
        <dbReference type="EMBL" id="KAG6530244.1"/>
    </source>
</evidence>
<evidence type="ECO:0000256" key="6">
    <source>
        <dbReference type="ARBA" id="ARBA00022679"/>
    </source>
</evidence>
<keyword evidence="11" id="KW-1185">Reference proteome</keyword>
<reference evidence="10 11" key="1">
    <citation type="submission" date="2020-08" db="EMBL/GenBank/DDBJ databases">
        <title>Plant Genome Project.</title>
        <authorList>
            <person name="Zhang R.-G."/>
        </authorList>
    </citation>
    <scope>NUCLEOTIDE SEQUENCE [LARGE SCALE GENOMIC DNA]</scope>
    <source>
        <tissue evidence="10">Rhizome</tissue>
    </source>
</reference>
<comment type="similarity">
    <text evidence="3">Belongs to the bacterial/plant glucose-1-phosphate adenylyltransferase family.</text>
</comment>
<protein>
    <recommendedName>
        <fullName evidence="4">glucose-1-phosphate adenylyltransferase</fullName>
        <ecNumber evidence="4">2.7.7.27</ecNumber>
    </recommendedName>
</protein>
<keyword evidence="9" id="KW-0750">Starch biosynthesis</keyword>
<comment type="caution">
    <text evidence="10">The sequence shown here is derived from an EMBL/GenBank/DDBJ whole genome shotgun (WGS) entry which is preliminary data.</text>
</comment>
<dbReference type="GO" id="GO:0019252">
    <property type="term" value="P:starch biosynthetic process"/>
    <property type="evidence" value="ECO:0007669"/>
    <property type="project" value="UniProtKB-UniPathway"/>
</dbReference>
<dbReference type="GO" id="GO:0005978">
    <property type="term" value="P:glycogen biosynthetic process"/>
    <property type="evidence" value="ECO:0007669"/>
    <property type="project" value="InterPro"/>
</dbReference>
<dbReference type="Proteomes" id="UP000734854">
    <property type="component" value="Unassembled WGS sequence"/>
</dbReference>
<organism evidence="10 11">
    <name type="scientific">Zingiber officinale</name>
    <name type="common">Ginger</name>
    <name type="synonym">Amomum zingiber</name>
    <dbReference type="NCBI Taxonomy" id="94328"/>
    <lineage>
        <taxon>Eukaryota</taxon>
        <taxon>Viridiplantae</taxon>
        <taxon>Streptophyta</taxon>
        <taxon>Embryophyta</taxon>
        <taxon>Tracheophyta</taxon>
        <taxon>Spermatophyta</taxon>
        <taxon>Magnoliopsida</taxon>
        <taxon>Liliopsida</taxon>
        <taxon>Zingiberales</taxon>
        <taxon>Zingiberaceae</taxon>
        <taxon>Zingiber</taxon>
    </lineage>
</organism>
<comment type="catalytic activity">
    <reaction evidence="1">
        <text>alpha-D-glucose 1-phosphate + ATP + H(+) = ADP-alpha-D-glucose + diphosphate</text>
        <dbReference type="Rhea" id="RHEA:12120"/>
        <dbReference type="ChEBI" id="CHEBI:15378"/>
        <dbReference type="ChEBI" id="CHEBI:30616"/>
        <dbReference type="ChEBI" id="CHEBI:33019"/>
        <dbReference type="ChEBI" id="CHEBI:57498"/>
        <dbReference type="ChEBI" id="CHEBI:58601"/>
        <dbReference type="EC" id="2.7.7.27"/>
    </reaction>
</comment>
<dbReference type="Pfam" id="PF25247">
    <property type="entry name" value="LbH_GLGC"/>
    <property type="match status" value="1"/>
</dbReference>
<comment type="pathway">
    <text evidence="2">Glycan biosynthesis; starch biosynthesis.</text>
</comment>
<accession>A0A8J5HKP9</accession>
<evidence type="ECO:0000256" key="5">
    <source>
        <dbReference type="ARBA" id="ARBA00022533"/>
    </source>
</evidence>
<sequence length="103" mass="11461">MNYILINIIINHIVCKCNSSFFYIQTEADKILLAAKGSFPIGIGKNSHIRKAIIDKNVRMGENVKIINTENVQEASREAHGYFIKSDIVTIIKDALIPSGTTI</sequence>
<dbReference type="GO" id="GO:0008878">
    <property type="term" value="F:glucose-1-phosphate adenylyltransferase activity"/>
    <property type="evidence" value="ECO:0007669"/>
    <property type="project" value="UniProtKB-EC"/>
</dbReference>
<dbReference type="PANTHER" id="PTHR43523:SF12">
    <property type="entry name" value="GLUCOSE-1-PHOSPHATE ADENYLYLTRANSFERASE LARGE SUBUNIT 1, CHLOROPLASTIC-RELATED"/>
    <property type="match status" value="1"/>
</dbReference>
<evidence type="ECO:0000256" key="8">
    <source>
        <dbReference type="ARBA" id="ARBA00022741"/>
    </source>
</evidence>
<evidence type="ECO:0000256" key="9">
    <source>
        <dbReference type="ARBA" id="ARBA00022922"/>
    </source>
</evidence>
<evidence type="ECO:0000256" key="3">
    <source>
        <dbReference type="ARBA" id="ARBA00010443"/>
    </source>
</evidence>